<dbReference type="Gene3D" id="3.90.1530.30">
    <property type="match status" value="1"/>
</dbReference>
<dbReference type="GO" id="GO:0005694">
    <property type="term" value="C:chromosome"/>
    <property type="evidence" value="ECO:0007669"/>
    <property type="project" value="TreeGrafter"/>
</dbReference>
<dbReference type="InterPro" id="IPR036086">
    <property type="entry name" value="ParB/Sulfiredoxin_sf"/>
</dbReference>
<dbReference type="Proteomes" id="UP000466794">
    <property type="component" value="Unassembled WGS sequence"/>
</dbReference>
<feature type="region of interest" description="Disordered" evidence="1">
    <location>
        <begin position="1"/>
        <end position="23"/>
    </location>
</feature>
<evidence type="ECO:0000259" key="2">
    <source>
        <dbReference type="SMART" id="SM00470"/>
    </source>
</evidence>
<organism evidence="3 4">
    <name type="scientific">Nocardia terrae</name>
    <dbReference type="NCBI Taxonomy" id="2675851"/>
    <lineage>
        <taxon>Bacteria</taxon>
        <taxon>Bacillati</taxon>
        <taxon>Actinomycetota</taxon>
        <taxon>Actinomycetes</taxon>
        <taxon>Mycobacteriales</taxon>
        <taxon>Nocardiaceae</taxon>
        <taxon>Nocardia</taxon>
    </lineage>
</organism>
<dbReference type="PANTHER" id="PTHR33375">
    <property type="entry name" value="CHROMOSOME-PARTITIONING PROTEIN PARB-RELATED"/>
    <property type="match status" value="1"/>
</dbReference>
<reference evidence="3 4" key="1">
    <citation type="submission" date="2019-12" db="EMBL/GenBank/DDBJ databases">
        <title>Nocardia sp. nov. ET3-3 isolated from soil.</title>
        <authorList>
            <person name="Kanchanasin P."/>
            <person name="Tanasupawat S."/>
            <person name="Yuki M."/>
            <person name="Kudo T."/>
        </authorList>
    </citation>
    <scope>NUCLEOTIDE SEQUENCE [LARGE SCALE GENOMIC DNA]</scope>
    <source>
        <strain evidence="3 4">ET3-3</strain>
    </source>
</reference>
<feature type="region of interest" description="Disordered" evidence="1">
    <location>
        <begin position="380"/>
        <end position="409"/>
    </location>
</feature>
<dbReference type="GO" id="GO:0007059">
    <property type="term" value="P:chromosome segregation"/>
    <property type="evidence" value="ECO:0007669"/>
    <property type="project" value="TreeGrafter"/>
</dbReference>
<evidence type="ECO:0000256" key="1">
    <source>
        <dbReference type="SAM" id="MobiDB-lite"/>
    </source>
</evidence>
<feature type="region of interest" description="Disordered" evidence="1">
    <location>
        <begin position="324"/>
        <end position="348"/>
    </location>
</feature>
<gene>
    <name evidence="3" type="ORF">GPX89_25690</name>
</gene>
<dbReference type="AlphaFoldDB" id="A0A7K1V1W4"/>
<keyword evidence="4" id="KW-1185">Reference proteome</keyword>
<evidence type="ECO:0000313" key="4">
    <source>
        <dbReference type="Proteomes" id="UP000466794"/>
    </source>
</evidence>
<dbReference type="RefSeq" id="WP_157390223.1">
    <property type="nucleotide sequence ID" value="NZ_WRPP01000005.1"/>
</dbReference>
<dbReference type="InterPro" id="IPR050336">
    <property type="entry name" value="Chromosome_partition/occlusion"/>
</dbReference>
<proteinExistence type="predicted"/>
<accession>A0A7K1V1W4</accession>
<feature type="region of interest" description="Disordered" evidence="1">
    <location>
        <begin position="425"/>
        <end position="448"/>
    </location>
</feature>
<dbReference type="InterPro" id="IPR003115">
    <property type="entry name" value="ParB_N"/>
</dbReference>
<dbReference type="CDD" id="cd16387">
    <property type="entry name" value="ParB_N_Srx"/>
    <property type="match status" value="1"/>
</dbReference>
<dbReference type="PANTHER" id="PTHR33375:SF1">
    <property type="entry name" value="CHROMOSOME-PARTITIONING PROTEIN PARB-RELATED"/>
    <property type="match status" value="1"/>
</dbReference>
<comment type="caution">
    <text evidence="3">The sequence shown here is derived from an EMBL/GenBank/DDBJ whole genome shotgun (WGS) entry which is preliminary data.</text>
</comment>
<feature type="domain" description="ParB-like N-terminal" evidence="2">
    <location>
        <begin position="47"/>
        <end position="142"/>
    </location>
</feature>
<sequence>MSTTIDTTPIPPTPTSGEDPQLRIDPAGRELGVAARDDGDTDAVEALLLPPAQLVIDENVRKNFDLADHPDVADSIRQHGVLIPVLGHRETDGTITVWEGQVRLLTALALKVKKVPVWVTPAPAIDAPERAIRRTAQQITANDYRIALTEGDRARGMAQMYAFGASLARIGREVGIRKRDQVKLAVAVGGSDTARRVVDSGQLDFEQAAVIAEYEAVGDTDAVARLMSVSRSAFGYEAKRIGLDRAESRYQFLESLPYAALGFGVLTTEPTDEDDRFVADIELRTSDGDQVTPAHIHAHPDCWVVYCLPTDEQALLDRDTGATVHPSTVDWHTKGQPDTTPAEGMRHADSVEQRQLWEPAYYLRAERLADTDLRLASDFTNQENDPASVPDPAGPADSEHADGDSGDVDPVVAQHRQEAAAAAAERRAEAERLAEEKREQEKQAARRVRELNKQGEAALQARREFVTAFLTRKTPPVLAAMFVAEALADDPGLINEYNADKTAHELLGITGWRSELLKTISDAKPARCQVITLGLVLGAYEKRTGKDAWRHTDRGVRRYLHFLADNGHHLTPVEQAAAGDLDANTIDIDS</sequence>
<dbReference type="SMART" id="SM00470">
    <property type="entry name" value="ParB"/>
    <property type="match status" value="1"/>
</dbReference>
<dbReference type="EMBL" id="WRPP01000005">
    <property type="protein sequence ID" value="MVU80630.1"/>
    <property type="molecule type" value="Genomic_DNA"/>
</dbReference>
<dbReference type="SUPFAM" id="SSF110849">
    <property type="entry name" value="ParB/Sulfiredoxin"/>
    <property type="match status" value="1"/>
</dbReference>
<name>A0A7K1V1W4_9NOCA</name>
<evidence type="ECO:0000313" key="3">
    <source>
        <dbReference type="EMBL" id="MVU80630.1"/>
    </source>
</evidence>
<protein>
    <submittedName>
        <fullName evidence="3">Chromosome partitioning protein ParB</fullName>
    </submittedName>
</protein>